<gene>
    <name evidence="2" type="primary">glgC_10</name>
    <name evidence="2" type="ORF">GALL_348750</name>
</gene>
<dbReference type="InterPro" id="IPR056818">
    <property type="entry name" value="GlmU/GlgC-like_hexapep"/>
</dbReference>
<sequence>MPPAKFIDNEEGRRGSAVSSLVSGDCIVSGSEVSNSLLFTGCRTHSFASLEYVVALPGVVVNRKAELKNCVIDRGVIIPEGLVVGADPVEDERWFRRTESGIVLVTQPMLDVRAAKLG</sequence>
<dbReference type="GO" id="GO:0008878">
    <property type="term" value="F:glucose-1-phosphate adenylyltransferase activity"/>
    <property type="evidence" value="ECO:0007669"/>
    <property type="project" value="UniProtKB-EC"/>
</dbReference>
<dbReference type="InterPro" id="IPR011004">
    <property type="entry name" value="Trimer_LpxA-like_sf"/>
</dbReference>
<evidence type="ECO:0000259" key="1">
    <source>
        <dbReference type="Pfam" id="PF24894"/>
    </source>
</evidence>
<comment type="caution">
    <text evidence="2">The sequence shown here is derived from an EMBL/GenBank/DDBJ whole genome shotgun (WGS) entry which is preliminary data.</text>
</comment>
<dbReference type="EC" id="2.7.7.27" evidence="2"/>
<dbReference type="EMBL" id="MLJW01000714">
    <property type="protein sequence ID" value="OIQ83314.1"/>
    <property type="molecule type" value="Genomic_DNA"/>
</dbReference>
<organism evidence="2">
    <name type="scientific">mine drainage metagenome</name>
    <dbReference type="NCBI Taxonomy" id="410659"/>
    <lineage>
        <taxon>unclassified sequences</taxon>
        <taxon>metagenomes</taxon>
        <taxon>ecological metagenomes</taxon>
    </lineage>
</organism>
<name>A0A1J5QJ60_9ZZZZ</name>
<accession>A0A1J5QJ60</accession>
<protein>
    <submittedName>
        <fullName evidence="2">Glucose-1-phosphate adenylyltransferase</fullName>
        <ecNumber evidence="2">2.7.7.27</ecNumber>
    </submittedName>
</protein>
<keyword evidence="2" id="KW-0808">Transferase</keyword>
<dbReference type="Pfam" id="PF24894">
    <property type="entry name" value="Hexapep_GlmU"/>
    <property type="match status" value="1"/>
</dbReference>
<proteinExistence type="predicted"/>
<dbReference type="AlphaFoldDB" id="A0A1J5QJ60"/>
<dbReference type="SUPFAM" id="SSF51161">
    <property type="entry name" value="Trimeric LpxA-like enzymes"/>
    <property type="match status" value="1"/>
</dbReference>
<dbReference type="Gene3D" id="2.160.10.10">
    <property type="entry name" value="Hexapeptide repeat proteins"/>
    <property type="match status" value="1"/>
</dbReference>
<feature type="domain" description="Glucose-1-phosphate adenylyltransferase/Bifunctional protein GlmU-like C-terminal hexapeptide" evidence="1">
    <location>
        <begin position="2"/>
        <end position="105"/>
    </location>
</feature>
<reference evidence="2" key="1">
    <citation type="submission" date="2016-10" db="EMBL/GenBank/DDBJ databases">
        <title>Sequence of Gallionella enrichment culture.</title>
        <authorList>
            <person name="Poehlein A."/>
            <person name="Muehling M."/>
            <person name="Daniel R."/>
        </authorList>
    </citation>
    <scope>NUCLEOTIDE SEQUENCE</scope>
</reference>
<dbReference type="CDD" id="cd04651">
    <property type="entry name" value="LbH_G1P_AT_C"/>
    <property type="match status" value="1"/>
</dbReference>
<keyword evidence="2" id="KW-0548">Nucleotidyltransferase</keyword>
<evidence type="ECO:0000313" key="2">
    <source>
        <dbReference type="EMBL" id="OIQ83314.1"/>
    </source>
</evidence>